<dbReference type="Proteomes" id="UP000004959">
    <property type="component" value="Chromosome"/>
</dbReference>
<name>G9WF89_9LACO</name>
<comment type="caution">
    <text evidence="2">The sequence shown here is derived from an EMBL/GenBank/DDBJ whole genome shotgun (WGS) entry which is preliminary data.</text>
</comment>
<keyword evidence="3" id="KW-1185">Reference proteome</keyword>
<proteinExistence type="predicted"/>
<dbReference type="AlphaFoldDB" id="G9WF89"/>
<reference evidence="2 3" key="1">
    <citation type="journal article" date="2012" name="PLoS ONE">
        <title>Functional divergence in the genus oenococcus as predicted by genome sequencing of the newly-described species, Oenococcus kitaharae.</title>
        <authorList>
            <person name="Borneman A.R."/>
            <person name="McCarthy J.M."/>
            <person name="Chambers P.J."/>
            <person name="Bartowsky E.J."/>
        </authorList>
    </citation>
    <scope>NUCLEOTIDE SEQUENCE [LARGE SCALE GENOMIC DNA]</scope>
    <source>
        <strain evidence="3">DSM17330</strain>
    </source>
</reference>
<organism evidence="2 3">
    <name type="scientific">Oenococcus kitaharae DSM 17330</name>
    <dbReference type="NCBI Taxonomy" id="1045004"/>
    <lineage>
        <taxon>Bacteria</taxon>
        <taxon>Bacillati</taxon>
        <taxon>Bacillota</taxon>
        <taxon>Bacilli</taxon>
        <taxon>Lactobacillales</taxon>
        <taxon>Lactobacillaceae</taxon>
        <taxon>Oenococcus</taxon>
    </lineage>
</organism>
<sequence length="89" mass="10360">MTDDSFNIVFILILALTIYVSNRTQDTSLMQKLRSYRSYSLLAIGVLLFLALALHHYFSFLPQGQVVFVWPVILILLGFFYLKTDKLKR</sequence>
<dbReference type="RefSeq" id="WP_007745350.1">
    <property type="nucleotide sequence ID" value="NZ_CM001398.1"/>
</dbReference>
<evidence type="ECO:0000313" key="3">
    <source>
        <dbReference type="Proteomes" id="UP000004959"/>
    </source>
</evidence>
<keyword evidence="1" id="KW-0472">Membrane</keyword>
<keyword evidence="1" id="KW-1133">Transmembrane helix</keyword>
<feature type="transmembrane region" description="Helical" evidence="1">
    <location>
        <begin position="36"/>
        <end position="58"/>
    </location>
</feature>
<protein>
    <submittedName>
        <fullName evidence="2">Uncharacterized protein</fullName>
    </submittedName>
</protein>
<evidence type="ECO:0000313" key="2">
    <source>
        <dbReference type="EMBL" id="EHN58809.1"/>
    </source>
</evidence>
<dbReference type="PATRIC" id="fig|1045004.4.peg.699"/>
<gene>
    <name evidence="2" type="ORF">OKIT_0698</name>
</gene>
<evidence type="ECO:0000256" key="1">
    <source>
        <dbReference type="SAM" id="Phobius"/>
    </source>
</evidence>
<feature type="transmembrane region" description="Helical" evidence="1">
    <location>
        <begin position="6"/>
        <end position="24"/>
    </location>
</feature>
<accession>G9WF89</accession>
<keyword evidence="1" id="KW-0812">Transmembrane</keyword>
<feature type="transmembrane region" description="Helical" evidence="1">
    <location>
        <begin position="64"/>
        <end position="82"/>
    </location>
</feature>
<dbReference type="HOGENOM" id="CLU_2451720_0_0_9"/>
<dbReference type="EMBL" id="AFVZ01000001">
    <property type="protein sequence ID" value="EHN58809.1"/>
    <property type="molecule type" value="Genomic_DNA"/>
</dbReference>